<dbReference type="Pfam" id="PF01248">
    <property type="entry name" value="Ribosomal_L7Ae"/>
    <property type="match status" value="1"/>
</dbReference>
<evidence type="ECO:0000256" key="1">
    <source>
        <dbReference type="ARBA" id="ARBA00004604"/>
    </source>
</evidence>
<keyword evidence="3 6" id="KW-0694">RNA-binding</keyword>
<dbReference type="GO" id="GO:0031429">
    <property type="term" value="C:box H/ACA snoRNP complex"/>
    <property type="evidence" value="ECO:0007669"/>
    <property type="project" value="UniProtKB-UniRule"/>
</dbReference>
<dbReference type="GO" id="GO:0000398">
    <property type="term" value="P:mRNA splicing, via spliceosome"/>
    <property type="evidence" value="ECO:0007669"/>
    <property type="project" value="UniProtKB-UniRule"/>
</dbReference>
<dbReference type="InterPro" id="IPR004038">
    <property type="entry name" value="Ribosomal_eL8/eL30/eS12/Gad45"/>
</dbReference>
<dbReference type="AlphaFoldDB" id="A0AA89BV12"/>
<dbReference type="PANTHER" id="PTHR23105">
    <property type="entry name" value="RIBOSOMAL PROTEIN L7AE FAMILY MEMBER"/>
    <property type="match status" value="1"/>
</dbReference>
<evidence type="ECO:0000256" key="5">
    <source>
        <dbReference type="ARBA" id="ARBA00023274"/>
    </source>
</evidence>
<dbReference type="InterPro" id="IPR018492">
    <property type="entry name" value="Ribosomal_eL8/Nhp2"/>
</dbReference>
<reference evidence="9" key="1">
    <citation type="submission" date="2019-08" db="EMBL/GenBank/DDBJ databases">
        <title>The improved chromosome-level genome for the pearl oyster Pinctada fucata martensii using PacBio sequencing and Hi-C.</title>
        <authorList>
            <person name="Zheng Z."/>
        </authorList>
    </citation>
    <scope>NUCLEOTIDE SEQUENCE</scope>
    <source>
        <strain evidence="9">ZZ-2019</strain>
        <tissue evidence="9">Adductor muscle</tissue>
    </source>
</reference>
<evidence type="ECO:0000256" key="3">
    <source>
        <dbReference type="ARBA" id="ARBA00022884"/>
    </source>
</evidence>
<evidence type="ECO:0000256" key="6">
    <source>
        <dbReference type="RuleBase" id="RU366039"/>
    </source>
</evidence>
<organism evidence="9 10">
    <name type="scientific">Pinctada imbricata</name>
    <name type="common">Atlantic pearl-oyster</name>
    <name type="synonym">Pinctada martensii</name>
    <dbReference type="NCBI Taxonomy" id="66713"/>
    <lineage>
        <taxon>Eukaryota</taxon>
        <taxon>Metazoa</taxon>
        <taxon>Spiralia</taxon>
        <taxon>Lophotrochozoa</taxon>
        <taxon>Mollusca</taxon>
        <taxon>Bivalvia</taxon>
        <taxon>Autobranchia</taxon>
        <taxon>Pteriomorphia</taxon>
        <taxon>Pterioida</taxon>
        <taxon>Pterioidea</taxon>
        <taxon>Pteriidae</taxon>
        <taxon>Pinctada</taxon>
    </lineage>
</organism>
<name>A0AA89BV12_PINIB</name>
<dbReference type="PRINTS" id="PR00883">
    <property type="entry name" value="NUCLEARHMG"/>
</dbReference>
<dbReference type="GO" id="GO:0031120">
    <property type="term" value="P:snRNA pseudouridine synthesis"/>
    <property type="evidence" value="ECO:0007669"/>
    <property type="project" value="UniProtKB-UniRule"/>
</dbReference>
<evidence type="ECO:0000256" key="7">
    <source>
        <dbReference type="SAM" id="MobiDB-lite"/>
    </source>
</evidence>
<evidence type="ECO:0000313" key="10">
    <source>
        <dbReference type="Proteomes" id="UP001186944"/>
    </source>
</evidence>
<evidence type="ECO:0000313" key="9">
    <source>
        <dbReference type="EMBL" id="KAK3095611.1"/>
    </source>
</evidence>
<dbReference type="GO" id="GO:0003723">
    <property type="term" value="F:RNA binding"/>
    <property type="evidence" value="ECO:0007669"/>
    <property type="project" value="UniProtKB-UniRule"/>
</dbReference>
<feature type="compositionally biased region" description="Basic and acidic residues" evidence="7">
    <location>
        <begin position="1"/>
        <end position="13"/>
    </location>
</feature>
<dbReference type="PRINTS" id="PR00881">
    <property type="entry name" value="L7ARS6FAMILY"/>
</dbReference>
<evidence type="ECO:0000259" key="8">
    <source>
        <dbReference type="Pfam" id="PF01248"/>
    </source>
</evidence>
<dbReference type="InterPro" id="IPR002415">
    <property type="entry name" value="H/ACA_rnp_Nhp2-like"/>
</dbReference>
<dbReference type="Proteomes" id="UP001186944">
    <property type="component" value="Unassembled WGS sequence"/>
</dbReference>
<comment type="similarity">
    <text evidence="2 6">Belongs to the eukaryotic ribosomal protein eL8 family.</text>
</comment>
<dbReference type="InterPro" id="IPR004037">
    <property type="entry name" value="Ribosomal_eL8-like_CS"/>
</dbReference>
<comment type="function">
    <text evidence="6">Common component of the spliceosome and rRNA processing machinery.</text>
</comment>
<keyword evidence="10" id="KW-1185">Reference proteome</keyword>
<gene>
    <name evidence="9" type="ORF">FSP39_016645</name>
</gene>
<keyword evidence="5 6" id="KW-0687">Ribonucleoprotein</keyword>
<feature type="region of interest" description="Disordered" evidence="7">
    <location>
        <begin position="1"/>
        <end position="25"/>
    </location>
</feature>
<keyword evidence="4 6" id="KW-0539">Nucleus</keyword>
<evidence type="ECO:0000256" key="2">
    <source>
        <dbReference type="ARBA" id="ARBA00007337"/>
    </source>
</evidence>
<dbReference type="InterPro" id="IPR029064">
    <property type="entry name" value="Ribosomal_eL30-like_sf"/>
</dbReference>
<comment type="function">
    <text evidence="6">Required for ribosome biogenesis. Part of a complex which catalyzes pseudouridylation of rRNA. This involves the isomerization of uridine such that the ribose is subsequently attached to C5, instead of the normal N1. Pseudouridine ('psi') residues may serve to stabilize the conformation of rRNAs.</text>
</comment>
<sequence>MGKEKKEKRKSEALENSVNESNDSKEAWAEKIKFLSPISQPLAPRKLTKRLYKAVRKAQKEKQLRKGIREVQKFIRKGEKGIVVLAGDVSPLDIISHMPVVCEEKDIPYCYVPSKQDLGSALGGNKSSCILMIKQHEDYKELYNECYTEIKDLPIPI</sequence>
<comment type="subcellular location">
    <subcellularLocation>
        <location evidence="1 6">Nucleus</location>
        <location evidence="1 6">Nucleolus</location>
    </subcellularLocation>
</comment>
<proteinExistence type="inferred from homology"/>
<dbReference type="EMBL" id="VSWD01000008">
    <property type="protein sequence ID" value="KAK3095611.1"/>
    <property type="molecule type" value="Genomic_DNA"/>
</dbReference>
<protein>
    <recommendedName>
        <fullName evidence="6">H/ACA ribonucleoprotein complex subunit 2</fullName>
    </recommendedName>
    <alternativeName>
        <fullName evidence="6">Nucleolar protein family A member 2</fullName>
    </alternativeName>
</protein>
<dbReference type="PROSITE" id="PS01082">
    <property type="entry name" value="RIBOSOMAL_L7AE"/>
    <property type="match status" value="1"/>
</dbReference>
<dbReference type="SUPFAM" id="SSF55315">
    <property type="entry name" value="L30e-like"/>
    <property type="match status" value="1"/>
</dbReference>
<dbReference type="InterPro" id="IPR050257">
    <property type="entry name" value="eL8/uL1-like"/>
</dbReference>
<dbReference type="Gene3D" id="3.30.1330.30">
    <property type="match status" value="1"/>
</dbReference>
<accession>A0AA89BV12</accession>
<evidence type="ECO:0000256" key="4">
    <source>
        <dbReference type="ARBA" id="ARBA00023242"/>
    </source>
</evidence>
<dbReference type="GO" id="GO:0042254">
    <property type="term" value="P:ribosome biogenesis"/>
    <property type="evidence" value="ECO:0007669"/>
    <property type="project" value="InterPro"/>
</dbReference>
<feature type="domain" description="Ribosomal protein eL8/eL30/eS12/Gadd45" evidence="8">
    <location>
        <begin position="50"/>
        <end position="142"/>
    </location>
</feature>
<comment type="caution">
    <text evidence="9">The sequence shown here is derived from an EMBL/GenBank/DDBJ whole genome shotgun (WGS) entry which is preliminary data.</text>
</comment>